<comment type="function">
    <text evidence="1">Intramembrane-cleaving aspartic protease (I-CLiP) that cleaves type II membrane signal peptides in the hydrophobic plane of the membrane.</text>
</comment>
<dbReference type="Gene3D" id="3.50.30.30">
    <property type="match status" value="1"/>
</dbReference>
<feature type="transmembrane region" description="Helical" evidence="11">
    <location>
        <begin position="326"/>
        <end position="344"/>
    </location>
</feature>
<feature type="transmembrane region" description="Helical" evidence="11">
    <location>
        <begin position="16"/>
        <end position="35"/>
    </location>
</feature>
<feature type="transmembrane region" description="Helical" evidence="11">
    <location>
        <begin position="392"/>
        <end position="412"/>
    </location>
</feature>
<evidence type="ECO:0000256" key="4">
    <source>
        <dbReference type="ARBA" id="ARBA00022692"/>
    </source>
</evidence>
<feature type="transmembrane region" description="Helical" evidence="11">
    <location>
        <begin position="418"/>
        <end position="438"/>
    </location>
</feature>
<comment type="caution">
    <text evidence="12">The sequence shown here is derived from an EMBL/GenBank/DDBJ whole genome shotgun (WGS) entry which is preliminary data.</text>
</comment>
<dbReference type="FunFam" id="3.50.30.30:FF:000007">
    <property type="entry name" value="Signal peptide peptidase-like 3"/>
    <property type="match status" value="1"/>
</dbReference>
<dbReference type="InterPro" id="IPR006639">
    <property type="entry name" value="Preselin/SPP"/>
</dbReference>
<dbReference type="GO" id="GO:0042500">
    <property type="term" value="F:aspartic endopeptidase activity, intramembrane cleaving"/>
    <property type="evidence" value="ECO:0007669"/>
    <property type="project" value="InterPro"/>
</dbReference>
<sequence>MARCCAPSGGLSSIRFPFLVAIVVFFLASSSLIFVRAEDEISHDDDDSPRFPGCDNKFQLVKIMSWLNGTEGTTIVGLSAKFGATVPRLASDAKINSVVLADPLNSCANLSSKITNSVYLAKRGDCTFTTKAKFAQLGGAAELYKMVCTENDTSLNLTIPVVMIPKSAGVYLKDSLTSGQTVEVLLYSPNRPVVDLSAAFLLLMAVGTIICASLWSEFIVGEHIDDHYNQLTRKRRTGKKQKVEISYWRGSEGGRRGVEVRQREGHHALEATDGLVVAACDADDHAPRDEQGGRGVACVKEDQHNAAAENREDSETEILEINAKGAIVFVIVASVFLLLLFYFMSSWFVWLLIVLFCIGGIEGMHVCLGGLISRFCKCYGQKTVNLPIIGEVQVLSIAVVPFCAAFAIFWAVKQHASYAWIGQDILGICLMITVLQVVRLPNIKVATALLSCAFVYDIFWVFISPLIFHESVMIAVARGDNSGGEAIPMLLRIPRFFDPWGGYDMIGFGDILFPGLLVAFSYRYDRSKKKGIWNGYFLWMIIGYAFGLFLTYLALYLMDGYGQPALLYLVPCTLGLAIIFGWSRGELNDLWNYSKPQANNNSIEAC</sequence>
<reference evidence="12 13" key="1">
    <citation type="submission" date="2020-08" db="EMBL/GenBank/DDBJ databases">
        <title>Plant Genome Project.</title>
        <authorList>
            <person name="Zhang R.-G."/>
        </authorList>
    </citation>
    <scope>NUCLEOTIDE SEQUENCE [LARGE SCALE GENOMIC DNA]</scope>
    <source>
        <tissue evidence="12">Rhizome</tissue>
    </source>
</reference>
<feature type="transmembrane region" description="Helical" evidence="11">
    <location>
        <begin position="196"/>
        <end position="215"/>
    </location>
</feature>
<dbReference type="Proteomes" id="UP000734854">
    <property type="component" value="Unassembled WGS sequence"/>
</dbReference>
<protein>
    <recommendedName>
        <fullName evidence="14">Signal peptide peptidase-like 3</fullName>
    </recommendedName>
</protein>
<dbReference type="GO" id="GO:0098553">
    <property type="term" value="C:lumenal side of endoplasmic reticulum membrane"/>
    <property type="evidence" value="ECO:0007669"/>
    <property type="project" value="TreeGrafter"/>
</dbReference>
<dbReference type="GO" id="GO:0098554">
    <property type="term" value="C:cytoplasmic side of endoplasmic reticulum membrane"/>
    <property type="evidence" value="ECO:0007669"/>
    <property type="project" value="TreeGrafter"/>
</dbReference>
<feature type="transmembrane region" description="Helical" evidence="11">
    <location>
        <begin position="350"/>
        <end position="372"/>
    </location>
</feature>
<evidence type="ECO:0000256" key="1">
    <source>
        <dbReference type="ARBA" id="ARBA00003012"/>
    </source>
</evidence>
<keyword evidence="7" id="KW-0378">Hydrolase</keyword>
<evidence type="ECO:0000256" key="8">
    <source>
        <dbReference type="ARBA" id="ARBA00022989"/>
    </source>
</evidence>
<evidence type="ECO:0000256" key="10">
    <source>
        <dbReference type="ARBA" id="ARBA00023180"/>
    </source>
</evidence>
<dbReference type="GO" id="GO:0005765">
    <property type="term" value="C:lysosomal membrane"/>
    <property type="evidence" value="ECO:0007669"/>
    <property type="project" value="TreeGrafter"/>
</dbReference>
<evidence type="ECO:0000313" key="13">
    <source>
        <dbReference type="Proteomes" id="UP000734854"/>
    </source>
</evidence>
<dbReference type="GO" id="GO:0030660">
    <property type="term" value="C:Golgi-associated vesicle membrane"/>
    <property type="evidence" value="ECO:0007669"/>
    <property type="project" value="TreeGrafter"/>
</dbReference>
<dbReference type="Pfam" id="PF04258">
    <property type="entry name" value="Peptidase_A22B"/>
    <property type="match status" value="1"/>
</dbReference>
<evidence type="ECO:0008006" key="14">
    <source>
        <dbReference type="Google" id="ProtNLM"/>
    </source>
</evidence>
<comment type="subcellular location">
    <subcellularLocation>
        <location evidence="2">Endosome membrane</location>
        <topology evidence="2">Multi-pass membrane protein</topology>
    </subcellularLocation>
</comment>
<evidence type="ECO:0000256" key="11">
    <source>
        <dbReference type="SAM" id="Phobius"/>
    </source>
</evidence>
<keyword evidence="10" id="KW-0325">Glycoprotein</keyword>
<proteinExistence type="inferred from homology"/>
<feature type="transmembrane region" description="Helical" evidence="11">
    <location>
        <begin position="505"/>
        <end position="524"/>
    </location>
</feature>
<evidence type="ECO:0000256" key="9">
    <source>
        <dbReference type="ARBA" id="ARBA00023136"/>
    </source>
</evidence>
<keyword evidence="13" id="KW-1185">Reference proteome</keyword>
<evidence type="ECO:0000256" key="2">
    <source>
        <dbReference type="ARBA" id="ARBA00004337"/>
    </source>
</evidence>
<dbReference type="EMBL" id="JACMSC010000018">
    <property type="protein sequence ID" value="KAG6477017.1"/>
    <property type="molecule type" value="Genomic_DNA"/>
</dbReference>
<keyword evidence="5" id="KW-0732">Signal</keyword>
<dbReference type="InterPro" id="IPR007369">
    <property type="entry name" value="Peptidase_A22B_SPP"/>
</dbReference>
<evidence type="ECO:0000256" key="6">
    <source>
        <dbReference type="ARBA" id="ARBA00022753"/>
    </source>
</evidence>
<accession>A0A8J5KHR0</accession>
<comment type="similarity">
    <text evidence="3">Belongs to the peptidase A22B family.</text>
</comment>
<dbReference type="GO" id="GO:0010008">
    <property type="term" value="C:endosome membrane"/>
    <property type="evidence" value="ECO:0007669"/>
    <property type="project" value="UniProtKB-SubCell"/>
</dbReference>
<dbReference type="PANTHER" id="PTHR12174">
    <property type="entry name" value="SIGNAL PEPTIDE PEPTIDASE"/>
    <property type="match status" value="1"/>
</dbReference>
<evidence type="ECO:0000256" key="7">
    <source>
        <dbReference type="ARBA" id="ARBA00022801"/>
    </source>
</evidence>
<keyword evidence="8 11" id="KW-1133">Transmembrane helix</keyword>
<evidence type="ECO:0000313" key="12">
    <source>
        <dbReference type="EMBL" id="KAG6477017.1"/>
    </source>
</evidence>
<name>A0A8J5KHR0_ZINOF</name>
<dbReference type="GO" id="GO:0033619">
    <property type="term" value="P:membrane protein proteolysis"/>
    <property type="evidence" value="ECO:0007669"/>
    <property type="project" value="TreeGrafter"/>
</dbReference>
<dbReference type="SMART" id="SM00730">
    <property type="entry name" value="PSN"/>
    <property type="match status" value="1"/>
</dbReference>
<organism evidence="12 13">
    <name type="scientific">Zingiber officinale</name>
    <name type="common">Ginger</name>
    <name type="synonym">Amomum zingiber</name>
    <dbReference type="NCBI Taxonomy" id="94328"/>
    <lineage>
        <taxon>Eukaryota</taxon>
        <taxon>Viridiplantae</taxon>
        <taxon>Streptophyta</taxon>
        <taxon>Embryophyta</taxon>
        <taxon>Tracheophyta</taxon>
        <taxon>Spermatophyta</taxon>
        <taxon>Magnoliopsida</taxon>
        <taxon>Liliopsida</taxon>
        <taxon>Zingiberales</taxon>
        <taxon>Zingiberaceae</taxon>
        <taxon>Zingiber</taxon>
    </lineage>
</organism>
<gene>
    <name evidence="12" type="ORF">ZIOFF_066267</name>
</gene>
<dbReference type="AlphaFoldDB" id="A0A8J5KHR0"/>
<evidence type="ECO:0000256" key="3">
    <source>
        <dbReference type="ARBA" id="ARBA00006859"/>
    </source>
</evidence>
<feature type="transmembrane region" description="Helical" evidence="11">
    <location>
        <begin position="564"/>
        <end position="582"/>
    </location>
</feature>
<keyword evidence="4 11" id="KW-0812">Transmembrane</keyword>
<keyword evidence="6" id="KW-0967">Endosome</keyword>
<feature type="transmembrane region" description="Helical" evidence="11">
    <location>
        <begin position="445"/>
        <end position="468"/>
    </location>
</feature>
<dbReference type="PANTHER" id="PTHR12174:SF90">
    <property type="entry name" value="SIGNAL PEPTIDE PEPTIDASE-LIKE 3"/>
    <property type="match status" value="1"/>
</dbReference>
<evidence type="ECO:0000256" key="5">
    <source>
        <dbReference type="ARBA" id="ARBA00022729"/>
    </source>
</evidence>
<feature type="transmembrane region" description="Helical" evidence="11">
    <location>
        <begin position="536"/>
        <end position="558"/>
    </location>
</feature>
<keyword evidence="9 11" id="KW-0472">Membrane</keyword>